<name>A0A8X8GYI4_9RHOB</name>
<dbReference type="InterPro" id="IPR036736">
    <property type="entry name" value="ACP-like_sf"/>
</dbReference>
<evidence type="ECO:0000313" key="3">
    <source>
        <dbReference type="Proteomes" id="UP000484076"/>
    </source>
</evidence>
<gene>
    <name evidence="2" type="ORF">GEU84_013695</name>
</gene>
<dbReference type="AlphaFoldDB" id="A0A8X8GYI4"/>
<proteinExistence type="predicted"/>
<comment type="caution">
    <text evidence="2">The sequence shown here is derived from an EMBL/GenBank/DDBJ whole genome shotgun (WGS) entry which is preliminary data.</text>
</comment>
<dbReference type="Gene3D" id="1.10.1200.10">
    <property type="entry name" value="ACP-like"/>
    <property type="match status" value="1"/>
</dbReference>
<evidence type="ECO:0000313" key="2">
    <source>
        <dbReference type="EMBL" id="NUB45447.1"/>
    </source>
</evidence>
<keyword evidence="3" id="KW-1185">Reference proteome</keyword>
<dbReference type="Pfam" id="PF00550">
    <property type="entry name" value="PP-binding"/>
    <property type="match status" value="1"/>
</dbReference>
<dbReference type="EMBL" id="WHUT02000008">
    <property type="protein sequence ID" value="NUB45447.1"/>
    <property type="molecule type" value="Genomic_DNA"/>
</dbReference>
<sequence>MSYPALRSFISAEFAIDVPAHQLTDDLDLIDTGIVDSLGVLKLIAFLEGEYDLVITPDELDADLYRSISQIEALISSKQMAAA</sequence>
<accession>A0A8X8GYI4</accession>
<dbReference type="SUPFAM" id="SSF47336">
    <property type="entry name" value="ACP-like"/>
    <property type="match status" value="1"/>
</dbReference>
<evidence type="ECO:0000259" key="1">
    <source>
        <dbReference type="PROSITE" id="PS50075"/>
    </source>
</evidence>
<reference evidence="2" key="1">
    <citation type="submission" date="2020-05" db="EMBL/GenBank/DDBJ databases">
        <title>Fertoebacter nigrum gen. nov., sp. nov., a new member of the family Rhodobacteraceae.</title>
        <authorList>
            <person name="Szuroczki S."/>
            <person name="Abbaszade G."/>
            <person name="Buni D."/>
            <person name="Schumann P."/>
            <person name="Toth E."/>
        </authorList>
    </citation>
    <scope>NUCLEOTIDE SEQUENCE</scope>
    <source>
        <strain evidence="2">RG-N-1a</strain>
    </source>
</reference>
<feature type="domain" description="Carrier" evidence="1">
    <location>
        <begin position="1"/>
        <end position="79"/>
    </location>
</feature>
<dbReference type="Proteomes" id="UP000484076">
    <property type="component" value="Unassembled WGS sequence"/>
</dbReference>
<protein>
    <submittedName>
        <fullName evidence="2">Acyl carrier protein</fullName>
    </submittedName>
</protein>
<dbReference type="InterPro" id="IPR009081">
    <property type="entry name" value="PP-bd_ACP"/>
</dbReference>
<organism evidence="2 3">
    <name type="scientific">Fertoeibacter niger</name>
    <dbReference type="NCBI Taxonomy" id="2656921"/>
    <lineage>
        <taxon>Bacteria</taxon>
        <taxon>Pseudomonadati</taxon>
        <taxon>Pseudomonadota</taxon>
        <taxon>Alphaproteobacteria</taxon>
        <taxon>Rhodobacterales</taxon>
        <taxon>Paracoccaceae</taxon>
        <taxon>Fertoeibacter</taxon>
    </lineage>
</organism>
<dbReference type="PROSITE" id="PS50075">
    <property type="entry name" value="CARRIER"/>
    <property type="match status" value="1"/>
</dbReference>
<dbReference type="RefSeq" id="WP_152827030.1">
    <property type="nucleotide sequence ID" value="NZ_WHUT02000008.1"/>
</dbReference>